<dbReference type="InterPro" id="IPR051924">
    <property type="entry name" value="GST_Kappa/NadH"/>
</dbReference>
<feature type="active site" description="Nucleophile" evidence="2">
    <location>
        <position position="13"/>
    </location>
</feature>
<reference evidence="4 5" key="1">
    <citation type="journal article" date="2016" name="BMC Genomics">
        <title>Genomic analysis of the nitrate-respiring Sphingopyxis granuli (formerly Sphingomonas macrogoltabida) strain TFA.</title>
        <authorList>
            <person name="Garcia-Romero I."/>
            <person name="Perez-Pulido A.J."/>
            <person name="Gonzalez-Flores Y.E."/>
            <person name="Reyes-Ramirez F."/>
            <person name="Santero E."/>
            <person name="Floriano B."/>
        </authorList>
    </citation>
    <scope>NUCLEOTIDE SEQUENCE [LARGE SCALE GENOMIC DNA]</scope>
    <source>
        <strain evidence="4 5">TFA</strain>
    </source>
</reference>
<dbReference type="Proteomes" id="UP000058599">
    <property type="component" value="Chromosome"/>
</dbReference>
<dbReference type="PIRSF" id="PIRSF006386">
    <property type="entry name" value="HCCAis_GSTk"/>
    <property type="match status" value="1"/>
</dbReference>
<dbReference type="Gene3D" id="3.40.30.10">
    <property type="entry name" value="Glutaredoxin"/>
    <property type="match status" value="1"/>
</dbReference>
<dbReference type="AlphaFoldDB" id="A0AA86GVT0"/>
<sequence length="203" mass="22134">MPSRLEFFFDLSSPWTCLAFANVQPLIARTGADATFRPILVGGVFNAVNPAVYAAREQTDNRKMQHGWKVLADWARLAGVEMNFPSRWHPAKSVHAMRFATALEDDQPALIAFARAAFESYFGRQENLDDPAVLEVVATGAGLDGAAIRAASTTDAVKARLRANTEELVARGGYGSPTLFVNGTDMYFGNDQLPLVEAALQRN</sequence>
<organism evidence="4 5">
    <name type="scientific">Sphingopyxis granuli</name>
    <dbReference type="NCBI Taxonomy" id="267128"/>
    <lineage>
        <taxon>Bacteria</taxon>
        <taxon>Pseudomonadati</taxon>
        <taxon>Pseudomonadota</taxon>
        <taxon>Alphaproteobacteria</taxon>
        <taxon>Sphingomonadales</taxon>
        <taxon>Sphingomonadaceae</taxon>
        <taxon>Sphingopyxis</taxon>
    </lineage>
</organism>
<gene>
    <name evidence="4" type="ORF">SGRAN_3501</name>
</gene>
<name>A0AA86GVT0_9SPHN</name>
<comment type="similarity">
    <text evidence="1">Belongs to the GST superfamily. NadH family.</text>
</comment>
<dbReference type="CDD" id="cd03022">
    <property type="entry name" value="DsbA_HCCA_Iso"/>
    <property type="match status" value="1"/>
</dbReference>
<evidence type="ECO:0000256" key="1">
    <source>
        <dbReference type="PIRNR" id="PIRNR006386"/>
    </source>
</evidence>
<dbReference type="Pfam" id="PF01323">
    <property type="entry name" value="DSBA"/>
    <property type="match status" value="1"/>
</dbReference>
<evidence type="ECO:0000259" key="3">
    <source>
        <dbReference type="Pfam" id="PF01323"/>
    </source>
</evidence>
<dbReference type="InterPro" id="IPR036249">
    <property type="entry name" value="Thioredoxin-like_sf"/>
</dbReference>
<evidence type="ECO:0000313" key="4">
    <source>
        <dbReference type="EMBL" id="AMG75843.1"/>
    </source>
</evidence>
<accession>A0AA86GVT0</accession>
<dbReference type="InterPro" id="IPR001853">
    <property type="entry name" value="DSBA-like_thioredoxin_dom"/>
</dbReference>
<dbReference type="PANTHER" id="PTHR42943:SF2">
    <property type="entry name" value="GLUTATHIONE S-TRANSFERASE KAPPA 1"/>
    <property type="match status" value="1"/>
</dbReference>
<dbReference type="EC" id="5.99.1.4" evidence="1"/>
<dbReference type="GO" id="GO:0006749">
    <property type="term" value="P:glutathione metabolic process"/>
    <property type="evidence" value="ECO:0007669"/>
    <property type="project" value="TreeGrafter"/>
</dbReference>
<evidence type="ECO:0000256" key="2">
    <source>
        <dbReference type="PIRSR" id="PIRSR006386-1"/>
    </source>
</evidence>
<dbReference type="InterPro" id="IPR044087">
    <property type="entry name" value="NahD-like"/>
</dbReference>
<comment type="catalytic activity">
    <reaction evidence="1">
        <text>2-hydroxychromene-2-carboxylate = (3E)-4-(2-hydroxyphenyl)-2-oxobut-3-enoate</text>
        <dbReference type="Rhea" id="RHEA:27401"/>
        <dbReference type="ChEBI" id="CHEBI:59350"/>
        <dbReference type="ChEBI" id="CHEBI:59353"/>
        <dbReference type="EC" id="5.99.1.4"/>
    </reaction>
</comment>
<dbReference type="GO" id="GO:1901170">
    <property type="term" value="P:naphthalene catabolic process"/>
    <property type="evidence" value="ECO:0007669"/>
    <property type="project" value="InterPro"/>
</dbReference>
<dbReference type="KEGG" id="sgi:SGRAN_3501"/>
<dbReference type="EMBL" id="CP012199">
    <property type="protein sequence ID" value="AMG75843.1"/>
    <property type="molecule type" value="Genomic_DNA"/>
</dbReference>
<dbReference type="GO" id="GO:0018845">
    <property type="term" value="F:2-hydroxychromene-2-carboxylate isomerase activity"/>
    <property type="evidence" value="ECO:0007669"/>
    <property type="project" value="UniProtKB-UniRule"/>
</dbReference>
<dbReference type="SUPFAM" id="SSF52833">
    <property type="entry name" value="Thioredoxin-like"/>
    <property type="match status" value="1"/>
</dbReference>
<keyword evidence="5" id="KW-1185">Reference proteome</keyword>
<evidence type="ECO:0000313" key="5">
    <source>
        <dbReference type="Proteomes" id="UP000058599"/>
    </source>
</evidence>
<feature type="domain" description="DSBA-like thioredoxin" evidence="3">
    <location>
        <begin position="5"/>
        <end position="201"/>
    </location>
</feature>
<dbReference type="GO" id="GO:0004364">
    <property type="term" value="F:glutathione transferase activity"/>
    <property type="evidence" value="ECO:0007669"/>
    <property type="project" value="TreeGrafter"/>
</dbReference>
<protein>
    <recommendedName>
        <fullName evidence="1">2-hydroxychromene-2-carboxylate isomerase</fullName>
        <ecNumber evidence="1">5.99.1.4</ecNumber>
    </recommendedName>
</protein>
<dbReference type="InterPro" id="IPR014440">
    <property type="entry name" value="HCCAis_GSTk"/>
</dbReference>
<dbReference type="RefSeq" id="WP_067185817.1">
    <property type="nucleotide sequence ID" value="NZ_CP012199.1"/>
</dbReference>
<dbReference type="PANTHER" id="PTHR42943">
    <property type="entry name" value="GLUTATHIONE S-TRANSFERASE KAPPA"/>
    <property type="match status" value="1"/>
</dbReference>
<keyword evidence="1" id="KW-0413">Isomerase</keyword>
<proteinExistence type="inferred from homology"/>
<dbReference type="GO" id="GO:0004602">
    <property type="term" value="F:glutathione peroxidase activity"/>
    <property type="evidence" value="ECO:0007669"/>
    <property type="project" value="TreeGrafter"/>
</dbReference>